<keyword evidence="2" id="KW-0805">Transcription regulation</keyword>
<dbReference type="SUPFAM" id="SSF53850">
    <property type="entry name" value="Periplasmic binding protein-like II"/>
    <property type="match status" value="1"/>
</dbReference>
<feature type="domain" description="HTH lysR-type" evidence="5">
    <location>
        <begin position="1"/>
        <end position="56"/>
    </location>
</feature>
<sequence length="287" mass="31318">MIQLRAFHFVALAGGFSRAAREMAVSQSSLSAQVRQLETRSGLSLFERKPLGVALTPDGHVLFDVTKRLFAAEAEARAILRSRRQGGGHLRVAADAAFHSVQILARLKSSRPDLTFTLSIGNSGHVIEQLVNHRADVGITARRPPDPQLHVRPILSMRIGIFVPAGHEWSARREVSTAELAGRTIVLREKGSVTRETFESTLADHQVAPGSMIEVSSREAVCEVVAAGLGIGIIADREIGNDSRLCFLPLTDSDRTVDEYAVCFIERCRMPIVRDFLTSVSSLSRAS</sequence>
<evidence type="ECO:0000256" key="1">
    <source>
        <dbReference type="ARBA" id="ARBA00009437"/>
    </source>
</evidence>
<comment type="caution">
    <text evidence="6">The sequence shown here is derived from an EMBL/GenBank/DDBJ whole genome shotgun (WGS) entry which is preliminary data.</text>
</comment>
<keyword evidence="3" id="KW-0238">DNA-binding</keyword>
<dbReference type="InterPro" id="IPR036388">
    <property type="entry name" value="WH-like_DNA-bd_sf"/>
</dbReference>
<dbReference type="InterPro" id="IPR000847">
    <property type="entry name" value="LysR_HTH_N"/>
</dbReference>
<dbReference type="InterPro" id="IPR036390">
    <property type="entry name" value="WH_DNA-bd_sf"/>
</dbReference>
<dbReference type="PANTHER" id="PTHR30126">
    <property type="entry name" value="HTH-TYPE TRANSCRIPTIONAL REGULATOR"/>
    <property type="match status" value="1"/>
</dbReference>
<evidence type="ECO:0000256" key="3">
    <source>
        <dbReference type="ARBA" id="ARBA00023125"/>
    </source>
</evidence>
<dbReference type="Gene3D" id="3.40.190.290">
    <property type="match status" value="1"/>
</dbReference>
<dbReference type="SUPFAM" id="SSF46785">
    <property type="entry name" value="Winged helix' DNA-binding domain"/>
    <property type="match status" value="1"/>
</dbReference>
<proteinExistence type="inferred from homology"/>
<protein>
    <submittedName>
        <fullName evidence="6">LysR family transcriptional regulator</fullName>
    </submittedName>
</protein>
<dbReference type="Pfam" id="PF00126">
    <property type="entry name" value="HTH_1"/>
    <property type="match status" value="1"/>
</dbReference>
<dbReference type="PANTHER" id="PTHR30126:SF94">
    <property type="entry name" value="LYSR FAMILY TRANSCRIPTIONAL REGULATOR"/>
    <property type="match status" value="1"/>
</dbReference>
<dbReference type="Proteomes" id="UP001230156">
    <property type="component" value="Unassembled WGS sequence"/>
</dbReference>
<evidence type="ECO:0000259" key="5">
    <source>
        <dbReference type="PROSITE" id="PS50931"/>
    </source>
</evidence>
<organism evidence="6 7">
    <name type="scientific">Dongia sedimenti</name>
    <dbReference type="NCBI Taxonomy" id="3064282"/>
    <lineage>
        <taxon>Bacteria</taxon>
        <taxon>Pseudomonadati</taxon>
        <taxon>Pseudomonadota</taxon>
        <taxon>Alphaproteobacteria</taxon>
        <taxon>Rhodospirillales</taxon>
        <taxon>Dongiaceae</taxon>
        <taxon>Dongia</taxon>
    </lineage>
</organism>
<reference evidence="7" key="1">
    <citation type="submission" date="2023-08" db="EMBL/GenBank/DDBJ databases">
        <title>Rhodospirillaceae gen. nov., a novel taxon isolated from the Yangtze River Yuezi River estuary sludge.</title>
        <authorList>
            <person name="Ruan L."/>
        </authorList>
    </citation>
    <scope>NUCLEOTIDE SEQUENCE [LARGE SCALE GENOMIC DNA]</scope>
    <source>
        <strain evidence="7">R-7</strain>
    </source>
</reference>
<dbReference type="RefSeq" id="WP_379959425.1">
    <property type="nucleotide sequence ID" value="NZ_JAUYVI010000006.1"/>
</dbReference>
<name>A0ABU0YPU9_9PROT</name>
<gene>
    <name evidence="6" type="ORF">Q8A70_18825</name>
</gene>
<dbReference type="PROSITE" id="PS50931">
    <property type="entry name" value="HTH_LYSR"/>
    <property type="match status" value="1"/>
</dbReference>
<keyword evidence="4" id="KW-0804">Transcription</keyword>
<evidence type="ECO:0000313" key="7">
    <source>
        <dbReference type="Proteomes" id="UP001230156"/>
    </source>
</evidence>
<keyword evidence="7" id="KW-1185">Reference proteome</keyword>
<dbReference type="PRINTS" id="PR00039">
    <property type="entry name" value="HTHLYSR"/>
</dbReference>
<evidence type="ECO:0000256" key="4">
    <source>
        <dbReference type="ARBA" id="ARBA00023163"/>
    </source>
</evidence>
<comment type="similarity">
    <text evidence="1">Belongs to the LysR transcriptional regulatory family.</text>
</comment>
<dbReference type="Pfam" id="PF03466">
    <property type="entry name" value="LysR_substrate"/>
    <property type="match status" value="1"/>
</dbReference>
<dbReference type="EMBL" id="JAUYVI010000006">
    <property type="protein sequence ID" value="MDQ7249751.1"/>
    <property type="molecule type" value="Genomic_DNA"/>
</dbReference>
<accession>A0ABU0YPU9</accession>
<dbReference type="Gene3D" id="1.10.10.10">
    <property type="entry name" value="Winged helix-like DNA-binding domain superfamily/Winged helix DNA-binding domain"/>
    <property type="match status" value="1"/>
</dbReference>
<dbReference type="InterPro" id="IPR005119">
    <property type="entry name" value="LysR_subst-bd"/>
</dbReference>
<evidence type="ECO:0000256" key="2">
    <source>
        <dbReference type="ARBA" id="ARBA00023015"/>
    </source>
</evidence>
<evidence type="ECO:0000313" key="6">
    <source>
        <dbReference type="EMBL" id="MDQ7249751.1"/>
    </source>
</evidence>